<proteinExistence type="inferred from homology"/>
<dbReference type="Pfam" id="PF03466">
    <property type="entry name" value="LysR_substrate"/>
    <property type="match status" value="1"/>
</dbReference>
<evidence type="ECO:0000256" key="1">
    <source>
        <dbReference type="ARBA" id="ARBA00009437"/>
    </source>
</evidence>
<evidence type="ECO:0000256" key="2">
    <source>
        <dbReference type="ARBA" id="ARBA00023015"/>
    </source>
</evidence>
<gene>
    <name evidence="6" type="ORF">BIT28_27025</name>
</gene>
<keyword evidence="2" id="KW-0805">Transcription regulation</keyword>
<dbReference type="InterPro" id="IPR036388">
    <property type="entry name" value="WH-like_DNA-bd_sf"/>
</dbReference>
<evidence type="ECO:0000256" key="3">
    <source>
        <dbReference type="ARBA" id="ARBA00023125"/>
    </source>
</evidence>
<dbReference type="SUPFAM" id="SSF46785">
    <property type="entry name" value="Winged helix' DNA-binding domain"/>
    <property type="match status" value="1"/>
</dbReference>
<dbReference type="PRINTS" id="PR00039">
    <property type="entry name" value="HTHLYSR"/>
</dbReference>
<dbReference type="Gene3D" id="1.10.10.10">
    <property type="entry name" value="Winged helix-like DNA-binding domain superfamily/Winged helix DNA-binding domain"/>
    <property type="match status" value="1"/>
</dbReference>
<dbReference type="RefSeq" id="WP_075767768.1">
    <property type="nucleotide sequence ID" value="NZ_MJIL01000097.1"/>
</dbReference>
<keyword evidence="7" id="KW-1185">Reference proteome</keyword>
<dbReference type="PANTHER" id="PTHR30537:SF30">
    <property type="entry name" value="TRANSCRIPTIONAL REGULATOR-RELATED"/>
    <property type="match status" value="1"/>
</dbReference>
<keyword evidence="4" id="KW-0804">Transcription</keyword>
<sequence length="303" mass="33129">MNYLRHMSVFAKVVERGSISAAAEDLSLSKSVISQHLKVLEQELGITLLNRTTRRQTLTAAGAAFYEKCQQMNQLAQEAWEGARESQLTPTGSITITAPHALMGSIVAPAIGELVSVYPAIIPHLVADDGRVDIIEHGIDLAIRVGESASSSYRQRRIGQFRDVLCGSPQYIAQFSDTLDFCEDLSENMADCNYVANVWQGKYVVHHLYHQSQPEPVTLMMHPTRFADSLPTTLALIEAGAGLGIIPEFIFSEREQAGCLEEAIPGAYLVPTSVYATHAFNSTVPLLVRLCIDAIESRLSTPA</sequence>
<dbReference type="AlphaFoldDB" id="A0A1Q9G817"/>
<comment type="caution">
    <text evidence="6">The sequence shown here is derived from an EMBL/GenBank/DDBJ whole genome shotgun (WGS) entry which is preliminary data.</text>
</comment>
<evidence type="ECO:0000313" key="7">
    <source>
        <dbReference type="Proteomes" id="UP000186905"/>
    </source>
</evidence>
<dbReference type="InterPro" id="IPR000847">
    <property type="entry name" value="LysR_HTH_N"/>
</dbReference>
<dbReference type="GO" id="GO:0043565">
    <property type="term" value="F:sequence-specific DNA binding"/>
    <property type="evidence" value="ECO:0007669"/>
    <property type="project" value="TreeGrafter"/>
</dbReference>
<dbReference type="STRING" id="1903952.BIT28_27025"/>
<dbReference type="Gene3D" id="3.40.190.290">
    <property type="match status" value="1"/>
</dbReference>
<dbReference type="EMBL" id="MJIL01000097">
    <property type="protein sequence ID" value="OLQ70475.1"/>
    <property type="molecule type" value="Genomic_DNA"/>
</dbReference>
<dbReference type="PROSITE" id="PS50931">
    <property type="entry name" value="HTH_LYSR"/>
    <property type="match status" value="1"/>
</dbReference>
<dbReference type="Proteomes" id="UP000186905">
    <property type="component" value="Unassembled WGS sequence"/>
</dbReference>
<evidence type="ECO:0000313" key="6">
    <source>
        <dbReference type="EMBL" id="OLQ70475.1"/>
    </source>
</evidence>
<dbReference type="PANTHER" id="PTHR30537">
    <property type="entry name" value="HTH-TYPE TRANSCRIPTIONAL REGULATOR"/>
    <property type="match status" value="1"/>
</dbReference>
<dbReference type="GO" id="GO:0006351">
    <property type="term" value="P:DNA-templated transcription"/>
    <property type="evidence" value="ECO:0007669"/>
    <property type="project" value="TreeGrafter"/>
</dbReference>
<comment type="similarity">
    <text evidence="1">Belongs to the LysR transcriptional regulatory family.</text>
</comment>
<dbReference type="SUPFAM" id="SSF53850">
    <property type="entry name" value="Periplasmic binding protein-like II"/>
    <property type="match status" value="1"/>
</dbReference>
<evidence type="ECO:0000259" key="5">
    <source>
        <dbReference type="PROSITE" id="PS50931"/>
    </source>
</evidence>
<dbReference type="Pfam" id="PF00126">
    <property type="entry name" value="HTH_1"/>
    <property type="match status" value="1"/>
</dbReference>
<keyword evidence="3" id="KW-0238">DNA-binding</keyword>
<reference evidence="6 7" key="1">
    <citation type="submission" date="2016-09" db="EMBL/GenBank/DDBJ databases">
        <title>Photobacterium proteolyticum sp. nov. a protease producing bacterium isolated from ocean sediments of Laizhou Bay.</title>
        <authorList>
            <person name="Li Y."/>
        </authorList>
    </citation>
    <scope>NUCLEOTIDE SEQUENCE [LARGE SCALE GENOMIC DNA]</scope>
    <source>
        <strain evidence="6 7">13-12</strain>
    </source>
</reference>
<name>A0A1Q9G817_9GAMM</name>
<dbReference type="InterPro" id="IPR058163">
    <property type="entry name" value="LysR-type_TF_proteobact-type"/>
</dbReference>
<dbReference type="InterPro" id="IPR036390">
    <property type="entry name" value="WH_DNA-bd_sf"/>
</dbReference>
<dbReference type="GO" id="GO:0003700">
    <property type="term" value="F:DNA-binding transcription factor activity"/>
    <property type="evidence" value="ECO:0007669"/>
    <property type="project" value="InterPro"/>
</dbReference>
<protein>
    <submittedName>
        <fullName evidence="6">LysR family transcriptional regulator</fullName>
    </submittedName>
</protein>
<dbReference type="InterPro" id="IPR005119">
    <property type="entry name" value="LysR_subst-bd"/>
</dbReference>
<feature type="domain" description="HTH lysR-type" evidence="5">
    <location>
        <begin position="1"/>
        <end position="59"/>
    </location>
</feature>
<organism evidence="6 7">
    <name type="scientific">Photobacterium proteolyticum</name>
    <dbReference type="NCBI Taxonomy" id="1903952"/>
    <lineage>
        <taxon>Bacteria</taxon>
        <taxon>Pseudomonadati</taxon>
        <taxon>Pseudomonadota</taxon>
        <taxon>Gammaproteobacteria</taxon>
        <taxon>Vibrionales</taxon>
        <taxon>Vibrionaceae</taxon>
        <taxon>Photobacterium</taxon>
    </lineage>
</organism>
<evidence type="ECO:0000256" key="4">
    <source>
        <dbReference type="ARBA" id="ARBA00023163"/>
    </source>
</evidence>
<dbReference type="FunFam" id="1.10.10.10:FF:000001">
    <property type="entry name" value="LysR family transcriptional regulator"/>
    <property type="match status" value="1"/>
</dbReference>
<accession>A0A1Q9G817</accession>